<evidence type="ECO:0000313" key="3">
    <source>
        <dbReference type="Proteomes" id="UP000735302"/>
    </source>
</evidence>
<feature type="compositionally biased region" description="Basic and acidic residues" evidence="1">
    <location>
        <begin position="94"/>
        <end position="106"/>
    </location>
</feature>
<organism evidence="2 3">
    <name type="scientific">Plakobranchus ocellatus</name>
    <dbReference type="NCBI Taxonomy" id="259542"/>
    <lineage>
        <taxon>Eukaryota</taxon>
        <taxon>Metazoa</taxon>
        <taxon>Spiralia</taxon>
        <taxon>Lophotrochozoa</taxon>
        <taxon>Mollusca</taxon>
        <taxon>Gastropoda</taxon>
        <taxon>Heterobranchia</taxon>
        <taxon>Euthyneura</taxon>
        <taxon>Panpulmonata</taxon>
        <taxon>Sacoglossa</taxon>
        <taxon>Placobranchoidea</taxon>
        <taxon>Plakobranchidae</taxon>
        <taxon>Plakobranchus</taxon>
    </lineage>
</organism>
<name>A0AAV4D3Y5_9GAST</name>
<sequence length="168" mass="18525">MQTSPEFVGLALESSGIYGHKLALPQSHCTKYGSQTDFKAGNDLYLKNTSTMQCDSRALFYDLESGFMYIASLQQGDLRLSGPPSGQGAGSGARTRDRRVPADLRADSQATVLPTPPRPGDDHGFLKYFFNKLRVLVYKTKEQFTSDNFIETLVAPLVLYTGHSYTSL</sequence>
<dbReference type="Proteomes" id="UP000735302">
    <property type="component" value="Unassembled WGS sequence"/>
</dbReference>
<dbReference type="EMBL" id="BLXT01007365">
    <property type="protein sequence ID" value="GFO38897.1"/>
    <property type="molecule type" value="Genomic_DNA"/>
</dbReference>
<proteinExistence type="predicted"/>
<dbReference type="AlphaFoldDB" id="A0AAV4D3Y5"/>
<evidence type="ECO:0000313" key="2">
    <source>
        <dbReference type="EMBL" id="GFO38897.1"/>
    </source>
</evidence>
<keyword evidence="3" id="KW-1185">Reference proteome</keyword>
<reference evidence="2 3" key="1">
    <citation type="journal article" date="2021" name="Elife">
        <title>Chloroplast acquisition without the gene transfer in kleptoplastic sea slugs, Plakobranchus ocellatus.</title>
        <authorList>
            <person name="Maeda T."/>
            <person name="Takahashi S."/>
            <person name="Yoshida T."/>
            <person name="Shimamura S."/>
            <person name="Takaki Y."/>
            <person name="Nagai Y."/>
            <person name="Toyoda A."/>
            <person name="Suzuki Y."/>
            <person name="Arimoto A."/>
            <person name="Ishii H."/>
            <person name="Satoh N."/>
            <person name="Nishiyama T."/>
            <person name="Hasebe M."/>
            <person name="Maruyama T."/>
            <person name="Minagawa J."/>
            <person name="Obokata J."/>
            <person name="Shigenobu S."/>
        </authorList>
    </citation>
    <scope>NUCLEOTIDE SEQUENCE [LARGE SCALE GENOMIC DNA]</scope>
</reference>
<accession>A0AAV4D3Y5</accession>
<protein>
    <submittedName>
        <fullName evidence="2">Uncharacterized protein</fullName>
    </submittedName>
</protein>
<comment type="caution">
    <text evidence="2">The sequence shown here is derived from an EMBL/GenBank/DDBJ whole genome shotgun (WGS) entry which is preliminary data.</text>
</comment>
<feature type="region of interest" description="Disordered" evidence="1">
    <location>
        <begin position="80"/>
        <end position="119"/>
    </location>
</feature>
<evidence type="ECO:0000256" key="1">
    <source>
        <dbReference type="SAM" id="MobiDB-lite"/>
    </source>
</evidence>
<gene>
    <name evidence="2" type="ORF">PoB_006540200</name>
</gene>